<dbReference type="SMART" id="SM00530">
    <property type="entry name" value="HTH_XRE"/>
    <property type="match status" value="1"/>
</dbReference>
<sequence>MVIELLGEELRGHREEAGLSLSEVTARTGISTSKLSRMENGRKAQKADDVAALLKVYGVQGCRRDDLLSLARGAEGSQVASLRVLESKATMIVDYEQAIVPALLQTVPYAQAALREVNMVDEAVLEEQYTNRLRRQAILRRPHPPRFFAIIAETALHTAVGGQDVMREQIRYLSEAAGRPNVTIRIVPDLTHGHPGLGGPFQRMQFRSRGAVVVLENRTSSVVIEDTAQVRVYDRIVVELLSVALTRDESMTLLEKLS</sequence>
<dbReference type="Pfam" id="PF19054">
    <property type="entry name" value="DUF5753"/>
    <property type="match status" value="1"/>
</dbReference>
<evidence type="ECO:0000259" key="1">
    <source>
        <dbReference type="PROSITE" id="PS50943"/>
    </source>
</evidence>
<proteinExistence type="predicted"/>
<dbReference type="EMBL" id="FNJB01000022">
    <property type="protein sequence ID" value="SDP90688.1"/>
    <property type="molecule type" value="Genomic_DNA"/>
</dbReference>
<dbReference type="OrthoDB" id="3687959at2"/>
<dbReference type="InterPro" id="IPR043917">
    <property type="entry name" value="DUF5753"/>
</dbReference>
<gene>
    <name evidence="2" type="ORF">SAMN05192558_12222</name>
</gene>
<dbReference type="CDD" id="cd00093">
    <property type="entry name" value="HTH_XRE"/>
    <property type="match status" value="1"/>
</dbReference>
<name>A0A1H0WJA1_9PSEU</name>
<dbReference type="PROSITE" id="PS50943">
    <property type="entry name" value="HTH_CROC1"/>
    <property type="match status" value="1"/>
</dbReference>
<dbReference type="InterPro" id="IPR001387">
    <property type="entry name" value="Cro/C1-type_HTH"/>
</dbReference>
<dbReference type="InterPro" id="IPR010982">
    <property type="entry name" value="Lambda_DNA-bd_dom_sf"/>
</dbReference>
<evidence type="ECO:0000313" key="3">
    <source>
        <dbReference type="Proteomes" id="UP000199651"/>
    </source>
</evidence>
<evidence type="ECO:0000313" key="2">
    <source>
        <dbReference type="EMBL" id="SDP90688.1"/>
    </source>
</evidence>
<feature type="domain" description="HTH cro/C1-type" evidence="1">
    <location>
        <begin position="10"/>
        <end position="67"/>
    </location>
</feature>
<accession>A0A1H0WJA1</accession>
<dbReference type="SUPFAM" id="SSF47413">
    <property type="entry name" value="lambda repressor-like DNA-binding domains"/>
    <property type="match status" value="1"/>
</dbReference>
<protein>
    <submittedName>
        <fullName evidence="2">Helix-turn-helix domain-containing protein</fullName>
    </submittedName>
</protein>
<reference evidence="3" key="1">
    <citation type="submission" date="2016-10" db="EMBL/GenBank/DDBJ databases">
        <authorList>
            <person name="Varghese N."/>
            <person name="Submissions S."/>
        </authorList>
    </citation>
    <scope>NUCLEOTIDE SEQUENCE [LARGE SCALE GENOMIC DNA]</scope>
    <source>
        <strain evidence="3">IBRC-M 10655</strain>
    </source>
</reference>
<dbReference type="STRING" id="504798.SAMN05421871_101690"/>
<dbReference type="Pfam" id="PF13560">
    <property type="entry name" value="HTH_31"/>
    <property type="match status" value="1"/>
</dbReference>
<dbReference type="GO" id="GO:0003677">
    <property type="term" value="F:DNA binding"/>
    <property type="evidence" value="ECO:0007669"/>
    <property type="project" value="InterPro"/>
</dbReference>
<dbReference type="RefSeq" id="WP_091384075.1">
    <property type="nucleotide sequence ID" value="NZ_FNDV01000001.1"/>
</dbReference>
<dbReference type="Proteomes" id="UP000199651">
    <property type="component" value="Unassembled WGS sequence"/>
</dbReference>
<dbReference type="Gene3D" id="1.10.260.40">
    <property type="entry name" value="lambda repressor-like DNA-binding domains"/>
    <property type="match status" value="1"/>
</dbReference>
<organism evidence="2 3">
    <name type="scientific">Actinokineospora alba</name>
    <dbReference type="NCBI Taxonomy" id="504798"/>
    <lineage>
        <taxon>Bacteria</taxon>
        <taxon>Bacillati</taxon>
        <taxon>Actinomycetota</taxon>
        <taxon>Actinomycetes</taxon>
        <taxon>Pseudonocardiales</taxon>
        <taxon>Pseudonocardiaceae</taxon>
        <taxon>Actinokineospora</taxon>
    </lineage>
</organism>
<keyword evidence="3" id="KW-1185">Reference proteome</keyword>
<dbReference type="AlphaFoldDB" id="A0A1H0WJA1"/>